<dbReference type="PROSITE" id="PS50995">
    <property type="entry name" value="HTH_MARR_2"/>
    <property type="match status" value="1"/>
</dbReference>
<dbReference type="PANTHER" id="PTHR42756">
    <property type="entry name" value="TRANSCRIPTIONAL REGULATOR, MARR"/>
    <property type="match status" value="1"/>
</dbReference>
<gene>
    <name evidence="5" type="ORF">EEJ31_05825</name>
</gene>
<dbReference type="OrthoDB" id="3237509at2"/>
<dbReference type="InterPro" id="IPR023187">
    <property type="entry name" value="Tscrpt_reg_MarR-type_CS"/>
</dbReference>
<dbReference type="SMART" id="SM00347">
    <property type="entry name" value="HTH_MARR"/>
    <property type="match status" value="1"/>
</dbReference>
<dbReference type="PANTHER" id="PTHR42756:SF1">
    <property type="entry name" value="TRANSCRIPTIONAL REPRESSOR OF EMRAB OPERON"/>
    <property type="match status" value="1"/>
</dbReference>
<organism evidence="5 6">
    <name type="scientific">Cryobacterium tepidiphilum</name>
    <dbReference type="NCBI Taxonomy" id="2486026"/>
    <lineage>
        <taxon>Bacteria</taxon>
        <taxon>Bacillati</taxon>
        <taxon>Actinomycetota</taxon>
        <taxon>Actinomycetes</taxon>
        <taxon>Micrococcales</taxon>
        <taxon>Microbacteriaceae</taxon>
        <taxon>Cryobacterium</taxon>
    </lineage>
</organism>
<dbReference type="EMBL" id="RDSR01000007">
    <property type="protein sequence ID" value="RNE63751.1"/>
    <property type="molecule type" value="Genomic_DNA"/>
</dbReference>
<dbReference type="Proteomes" id="UP000279859">
    <property type="component" value="Unassembled WGS sequence"/>
</dbReference>
<comment type="caution">
    <text evidence="5">The sequence shown here is derived from an EMBL/GenBank/DDBJ whole genome shotgun (WGS) entry which is preliminary data.</text>
</comment>
<keyword evidence="2" id="KW-0238">DNA-binding</keyword>
<evidence type="ECO:0000313" key="6">
    <source>
        <dbReference type="Proteomes" id="UP000279859"/>
    </source>
</evidence>
<dbReference type="AlphaFoldDB" id="A0A3M8LE52"/>
<keyword evidence="6" id="KW-1185">Reference proteome</keyword>
<accession>A0A3M8LE52</accession>
<reference evidence="5 6" key="1">
    <citation type="submission" date="2018-11" db="EMBL/GenBank/DDBJ databases">
        <title>Cryobacterium sp. nov., isolated from rhizosphere soil of lettuce.</title>
        <authorList>
            <person name="Wang Y."/>
        </authorList>
    </citation>
    <scope>NUCLEOTIDE SEQUENCE [LARGE SCALE GENOMIC DNA]</scope>
    <source>
        <strain evidence="5 6">NEAU-85</strain>
    </source>
</reference>
<evidence type="ECO:0000256" key="1">
    <source>
        <dbReference type="ARBA" id="ARBA00023015"/>
    </source>
</evidence>
<keyword evidence="1" id="KW-0805">Transcription regulation</keyword>
<keyword evidence="3" id="KW-0804">Transcription</keyword>
<evidence type="ECO:0000313" key="5">
    <source>
        <dbReference type="EMBL" id="RNE63751.1"/>
    </source>
</evidence>
<protein>
    <submittedName>
        <fullName evidence="5">MarR family transcriptional regulator</fullName>
    </submittedName>
</protein>
<evidence type="ECO:0000256" key="2">
    <source>
        <dbReference type="ARBA" id="ARBA00023125"/>
    </source>
</evidence>
<dbReference type="PRINTS" id="PR00598">
    <property type="entry name" value="HTHMARR"/>
</dbReference>
<feature type="domain" description="HTH marR-type" evidence="4">
    <location>
        <begin position="54"/>
        <end position="189"/>
    </location>
</feature>
<dbReference type="InterPro" id="IPR036388">
    <property type="entry name" value="WH-like_DNA-bd_sf"/>
</dbReference>
<proteinExistence type="predicted"/>
<dbReference type="Pfam" id="PF12802">
    <property type="entry name" value="MarR_2"/>
    <property type="match status" value="1"/>
</dbReference>
<sequence length="192" mass="21235">MERTPASSLPDRRADAACEAAARRLDNGGVPAHDEVDRIVDAWRRERPDLDFAPLEVLSRVGRLAKHLDRARRSAFSQSELESWEFDVLSALRRAGTPYELSPKALLQQTLVSSGTMTNRIDRLARRGLVTRRTAPNDGRGVLVGMTEHGLTRVDAAITRLLRAEAELLATLSAAERERLAGLLRTLSLGFD</sequence>
<dbReference type="Gene3D" id="1.10.10.10">
    <property type="entry name" value="Winged helix-like DNA-binding domain superfamily/Winged helix DNA-binding domain"/>
    <property type="match status" value="1"/>
</dbReference>
<dbReference type="GO" id="GO:0003677">
    <property type="term" value="F:DNA binding"/>
    <property type="evidence" value="ECO:0007669"/>
    <property type="project" value="UniProtKB-KW"/>
</dbReference>
<dbReference type="InterPro" id="IPR000835">
    <property type="entry name" value="HTH_MarR-typ"/>
</dbReference>
<dbReference type="SUPFAM" id="SSF46785">
    <property type="entry name" value="Winged helix' DNA-binding domain"/>
    <property type="match status" value="1"/>
</dbReference>
<dbReference type="GO" id="GO:0003700">
    <property type="term" value="F:DNA-binding transcription factor activity"/>
    <property type="evidence" value="ECO:0007669"/>
    <property type="project" value="InterPro"/>
</dbReference>
<evidence type="ECO:0000256" key="3">
    <source>
        <dbReference type="ARBA" id="ARBA00023163"/>
    </source>
</evidence>
<dbReference type="InterPro" id="IPR036390">
    <property type="entry name" value="WH_DNA-bd_sf"/>
</dbReference>
<dbReference type="PROSITE" id="PS01117">
    <property type="entry name" value="HTH_MARR_1"/>
    <property type="match status" value="1"/>
</dbReference>
<evidence type="ECO:0000259" key="4">
    <source>
        <dbReference type="PROSITE" id="PS50995"/>
    </source>
</evidence>
<name>A0A3M8LE52_9MICO</name>